<dbReference type="OrthoDB" id="5298483at2"/>
<dbReference type="InterPro" id="IPR047798">
    <property type="entry name" value="BPSS1780-like"/>
</dbReference>
<organism evidence="2 3">
    <name type="scientific">Rubrivivax albus</name>
    <dbReference type="NCBI Taxonomy" id="2499835"/>
    <lineage>
        <taxon>Bacteria</taxon>
        <taxon>Pseudomonadati</taxon>
        <taxon>Pseudomonadota</taxon>
        <taxon>Betaproteobacteria</taxon>
        <taxon>Burkholderiales</taxon>
        <taxon>Sphaerotilaceae</taxon>
        <taxon>Rubrivivax</taxon>
    </lineage>
</organism>
<protein>
    <recommendedName>
        <fullName evidence="4">DUF2189 domain-containing protein</fullName>
    </recommendedName>
</protein>
<dbReference type="EMBL" id="SACT01000006">
    <property type="protein sequence ID" value="RVT50156.1"/>
    <property type="molecule type" value="Genomic_DNA"/>
</dbReference>
<keyword evidence="1" id="KW-0812">Transmembrane</keyword>
<dbReference type="Proteomes" id="UP000288178">
    <property type="component" value="Unassembled WGS sequence"/>
</dbReference>
<comment type="caution">
    <text evidence="2">The sequence shown here is derived from an EMBL/GenBank/DDBJ whole genome shotgun (WGS) entry which is preliminary data.</text>
</comment>
<accession>A0A437JSY3</accession>
<dbReference type="RefSeq" id="WP_128199666.1">
    <property type="nucleotide sequence ID" value="NZ_SACT01000006.1"/>
</dbReference>
<dbReference type="AlphaFoldDB" id="A0A437JSY3"/>
<evidence type="ECO:0008006" key="4">
    <source>
        <dbReference type="Google" id="ProtNLM"/>
    </source>
</evidence>
<sequence>MPLSLKTPHPARGAQWVRDAFRLFAKRPMAFAGLFFVFLFVALLIGLVPVVGPLLQMAMLPMLSLGFMVASASALQGGPVHPGQFVEPLGGDAQRRGRLLALCLAYGVGAIGVLLLANVVSGGQLGELQRLVGTGEASQPEIDAMAADRGVFVGTVFALLAAGLLSVPFWHAPALVYWGGQGVAQSLFSSTLAVWRAKGAFLVYALAWFGMAAASGLITALLLGLLGAPQLVGLMALVFGLMFSTAFYVSLVFSFHDCFGQAGTPAPDAG</sequence>
<feature type="transmembrane region" description="Helical" evidence="1">
    <location>
        <begin position="202"/>
        <end position="225"/>
    </location>
</feature>
<feature type="transmembrane region" description="Helical" evidence="1">
    <location>
        <begin position="58"/>
        <end position="79"/>
    </location>
</feature>
<evidence type="ECO:0000313" key="2">
    <source>
        <dbReference type="EMBL" id="RVT50156.1"/>
    </source>
</evidence>
<feature type="transmembrane region" description="Helical" evidence="1">
    <location>
        <begin position="151"/>
        <end position="170"/>
    </location>
</feature>
<gene>
    <name evidence="2" type="ORF">ENE75_17775</name>
</gene>
<dbReference type="NCBIfam" id="NF041043">
    <property type="entry name" value="BPSS1780_fam"/>
    <property type="match status" value="1"/>
</dbReference>
<name>A0A437JSY3_9BURK</name>
<feature type="transmembrane region" description="Helical" evidence="1">
    <location>
        <begin position="29"/>
        <end position="51"/>
    </location>
</feature>
<feature type="transmembrane region" description="Helical" evidence="1">
    <location>
        <begin position="231"/>
        <end position="253"/>
    </location>
</feature>
<keyword evidence="1" id="KW-0472">Membrane</keyword>
<keyword evidence="3" id="KW-1185">Reference proteome</keyword>
<keyword evidence="1" id="KW-1133">Transmembrane helix</keyword>
<evidence type="ECO:0000313" key="3">
    <source>
        <dbReference type="Proteomes" id="UP000288178"/>
    </source>
</evidence>
<reference evidence="2 3" key="1">
    <citation type="submission" date="2019-01" db="EMBL/GenBank/DDBJ databases">
        <authorList>
            <person name="Chen W.-M."/>
        </authorList>
    </citation>
    <scope>NUCLEOTIDE SEQUENCE [LARGE SCALE GENOMIC DNA]</scope>
    <source>
        <strain evidence="2 3">ICH-3</strain>
    </source>
</reference>
<evidence type="ECO:0000256" key="1">
    <source>
        <dbReference type="SAM" id="Phobius"/>
    </source>
</evidence>
<proteinExistence type="predicted"/>
<feature type="transmembrane region" description="Helical" evidence="1">
    <location>
        <begin position="99"/>
        <end position="120"/>
    </location>
</feature>